<comment type="caution">
    <text evidence="1">The sequence shown here is derived from an EMBL/GenBank/DDBJ whole genome shotgun (WGS) entry which is preliminary data.</text>
</comment>
<name>A0A5B7ENL7_PORTR</name>
<gene>
    <name evidence="1" type="ORF">E2C01_029507</name>
</gene>
<organism evidence="1 2">
    <name type="scientific">Portunus trituberculatus</name>
    <name type="common">Swimming crab</name>
    <name type="synonym">Neptunus trituberculatus</name>
    <dbReference type="NCBI Taxonomy" id="210409"/>
    <lineage>
        <taxon>Eukaryota</taxon>
        <taxon>Metazoa</taxon>
        <taxon>Ecdysozoa</taxon>
        <taxon>Arthropoda</taxon>
        <taxon>Crustacea</taxon>
        <taxon>Multicrustacea</taxon>
        <taxon>Malacostraca</taxon>
        <taxon>Eumalacostraca</taxon>
        <taxon>Eucarida</taxon>
        <taxon>Decapoda</taxon>
        <taxon>Pleocyemata</taxon>
        <taxon>Brachyura</taxon>
        <taxon>Eubrachyura</taxon>
        <taxon>Portunoidea</taxon>
        <taxon>Portunidae</taxon>
        <taxon>Portuninae</taxon>
        <taxon>Portunus</taxon>
    </lineage>
</organism>
<dbReference type="AlphaFoldDB" id="A0A5B7ENL7"/>
<keyword evidence="2" id="KW-1185">Reference proteome</keyword>
<evidence type="ECO:0000313" key="1">
    <source>
        <dbReference type="EMBL" id="MPC36061.1"/>
    </source>
</evidence>
<dbReference type="EMBL" id="VSRR010003419">
    <property type="protein sequence ID" value="MPC36061.1"/>
    <property type="molecule type" value="Genomic_DNA"/>
</dbReference>
<sequence>MKNTFCSKDPQSEYYPEFIYHCVFKWHSCLQEPVDPMAFGKESKEQRQSLYNICTEDQNLIFSTRQK</sequence>
<reference evidence="1 2" key="1">
    <citation type="submission" date="2019-05" db="EMBL/GenBank/DDBJ databases">
        <title>Another draft genome of Portunus trituberculatus and its Hox gene families provides insights of decapod evolution.</title>
        <authorList>
            <person name="Jeong J.-H."/>
            <person name="Song I."/>
            <person name="Kim S."/>
            <person name="Choi T."/>
            <person name="Kim D."/>
            <person name="Ryu S."/>
            <person name="Kim W."/>
        </authorList>
    </citation>
    <scope>NUCLEOTIDE SEQUENCE [LARGE SCALE GENOMIC DNA]</scope>
    <source>
        <tissue evidence="1">Muscle</tissue>
    </source>
</reference>
<accession>A0A5B7ENL7</accession>
<protein>
    <submittedName>
        <fullName evidence="1">Uncharacterized protein</fullName>
    </submittedName>
</protein>
<dbReference type="Proteomes" id="UP000324222">
    <property type="component" value="Unassembled WGS sequence"/>
</dbReference>
<evidence type="ECO:0000313" key="2">
    <source>
        <dbReference type="Proteomes" id="UP000324222"/>
    </source>
</evidence>
<proteinExistence type="predicted"/>